<keyword evidence="2" id="KW-0472">Membrane</keyword>
<evidence type="ECO:0000313" key="3">
    <source>
        <dbReference type="EMBL" id="KAE8039223.1"/>
    </source>
</evidence>
<feature type="transmembrane region" description="Helical" evidence="2">
    <location>
        <begin position="32"/>
        <end position="56"/>
    </location>
</feature>
<proteinExistence type="predicted"/>
<feature type="compositionally biased region" description="Polar residues" evidence="1">
    <location>
        <begin position="1454"/>
        <end position="1470"/>
    </location>
</feature>
<feature type="region of interest" description="Disordered" evidence="1">
    <location>
        <begin position="1451"/>
        <end position="1477"/>
    </location>
</feature>
<dbReference type="Proteomes" id="UP000327013">
    <property type="component" value="Chromosome 4"/>
</dbReference>
<feature type="region of interest" description="Disordered" evidence="1">
    <location>
        <begin position="522"/>
        <end position="573"/>
    </location>
</feature>
<feature type="region of interest" description="Disordered" evidence="1">
    <location>
        <begin position="587"/>
        <end position="616"/>
    </location>
</feature>
<dbReference type="PANTHER" id="PTHR33870:SF16">
    <property type="entry name" value="PROTEIN, PUTATIVE-RELATED"/>
    <property type="match status" value="1"/>
</dbReference>
<feature type="compositionally biased region" description="Low complexity" evidence="1">
    <location>
        <begin position="906"/>
        <end position="915"/>
    </location>
</feature>
<evidence type="ECO:0000313" key="4">
    <source>
        <dbReference type="Proteomes" id="UP000327013"/>
    </source>
</evidence>
<evidence type="ECO:0000256" key="1">
    <source>
        <dbReference type="SAM" id="MobiDB-lite"/>
    </source>
</evidence>
<sequence>MGVNAEDIVVCLCRILEFSIKTSHRFVQKHPFVSGSFFLSLLVYAFLPFILSFLAYSSPFLVCIGILLRVFWTSEQSSVVKGDEERNNVTLHKRSVEYDIVVNRNYYSSLQNQTSVRRNVKEKNKELDVQRGKMEEDKVLQVASNEYPIGKTAIEEKESYSFEHGESSSANDSKSRGIQNLDEHYSAFLDSARSHKFDVGGIELEADNTEEEDDDDEEEAHEDGNQAVEWTEDDQRNLMDLGISEIERNRRLESLIAKRRAKKLRRMQVERASIDLDSNPPSQVTPIFVARNNPIGVPNILDEIERLEMPDSAPSILLPTRNPFDIPYDPLEEKPNLMGDSFDQEFMSAHKEMLYCRHESFSLGPSLPMETKQDRRDTKFSPLFVTEKGALEGPGYSRFKRHSNFGDHDKLIEQLLNKEGGHCISHVDNIRDLVETGTLAHNQVINLVGIEHEEDIVTKNYMIDIKGEKEMETSHGMESILSNKREVDIETDLIEDSSDESNSFSSDEEHEHIISAYRAEVSENVESNPAEMSIRSSIAEPGSEPSYDSSPSADDKNRGEDCNFFTGKGFGHTPANSIASDMEVEVSEVGSSPRTVDGTISPIDGESMAFDEETEGSEEIMWAGASSHLSGVEESESRSRGIYAVSGEDIVEVGLSEVNKNSKDVVVSSKHPKQIDDQELTDNSSLSSSTVDISGESQAQSVNIEHKIHADVQQVVEKVGEPKSNKLLYLPLYIWNIKQDLYEMSRKGVNAVYDVNHIVPQPMADMEELKTNESTDGGWQLVNKQDTEKPIENQALLDSAKPIDGNNNLKPIEDVGGNQVKLTEDEGIVNMAKPIEDKDNLKSIQESGDEQSVIASGASGVNRNSNDLIASAAPHELVIEEVPINSSSSSSSKSVLAEKIPIDQASSSNSSQNSENTEEADALDKQPPLTLTPTALQNAQHRAEDTNAHPTKNIDFENFLEASSPSEKSAAETNSVDSLRDPVVNEVKSNLTSFQESIDEQNIMASGVYGVNQNSDDHIALASSQELVIEEVPINSSSSSSPKSILPEKIPIDQASSSNSSHNLENNAKANTLEEQPLLNLTLTATQNAQHVVNDANAHPSKNHGFENLLEASNPSEKSAEETNSVNSLREHVVNKVKSNLTSFQESIDEQNIMASGASGVNQNSDDHIASASSQELVIEEVPINSSSSSSPKSILPEKIPIDQASSSNSSQNLENTIKTDTLDEQSLLNLTLSAFQSAQHIVEDTHAHPTKNHGFENFLEPSSPLEKSAEETNSVDNWREPVVNEVKSNLKSIQESVGEQSIMASEASGINQNSDDHIASASSQELVIEEVPINSSSSLSPKYELPEKIPIDQAFSSNSSQNLENTAKTDTLDEQLLLNFTLAAPQNAQHIVEDTHAHPTNDLGFENLLGLSIPTKKSTEETNIVDNLREPMVNDKEGKENSKYYQAIESESEASTGLSKPVHDNNSIPGTMVPEEREPGKFTIEANIVYNVNDPVVSDMDGYPDISVNIKEEEPSNNLQVKSAPGS</sequence>
<feature type="compositionally biased region" description="Acidic residues" evidence="1">
    <location>
        <begin position="205"/>
        <end position="221"/>
    </location>
</feature>
<feature type="compositionally biased region" description="Polar residues" evidence="1">
    <location>
        <begin position="681"/>
        <end position="694"/>
    </location>
</feature>
<feature type="region of interest" description="Disordered" evidence="1">
    <location>
        <begin position="205"/>
        <end position="234"/>
    </location>
</feature>
<organism evidence="3 4">
    <name type="scientific">Carpinus fangiana</name>
    <dbReference type="NCBI Taxonomy" id="176857"/>
    <lineage>
        <taxon>Eukaryota</taxon>
        <taxon>Viridiplantae</taxon>
        <taxon>Streptophyta</taxon>
        <taxon>Embryophyta</taxon>
        <taxon>Tracheophyta</taxon>
        <taxon>Spermatophyta</taxon>
        <taxon>Magnoliopsida</taxon>
        <taxon>eudicotyledons</taxon>
        <taxon>Gunneridae</taxon>
        <taxon>Pentapetalae</taxon>
        <taxon>rosids</taxon>
        <taxon>fabids</taxon>
        <taxon>Fagales</taxon>
        <taxon>Betulaceae</taxon>
        <taxon>Carpinus</taxon>
    </lineage>
</organism>
<name>A0A660KRZ6_9ROSI</name>
<keyword evidence="2" id="KW-0812">Transmembrane</keyword>
<accession>A0A660KRZ6</accession>
<dbReference type="OrthoDB" id="1908091at2759"/>
<dbReference type="PANTHER" id="PTHR33870">
    <property type="entry name" value="CARDIOMYOPATHY-ASSOCIATED PROTEIN"/>
    <property type="match status" value="1"/>
</dbReference>
<reference evidence="3 4" key="1">
    <citation type="submission" date="2019-06" db="EMBL/GenBank/DDBJ databases">
        <title>A chromosomal-level reference genome of Carpinus fangiana (Coryloideae, Betulaceae).</title>
        <authorList>
            <person name="Yang X."/>
            <person name="Wang Z."/>
            <person name="Zhang L."/>
            <person name="Hao G."/>
            <person name="Liu J."/>
            <person name="Yang Y."/>
        </authorList>
    </citation>
    <scope>NUCLEOTIDE SEQUENCE [LARGE SCALE GENOMIC DNA]</scope>
    <source>
        <strain evidence="3">Cfa_2016G</strain>
        <tissue evidence="3">Leaf</tissue>
    </source>
</reference>
<gene>
    <name evidence="3" type="ORF">FH972_011652</name>
</gene>
<evidence type="ECO:0000256" key="2">
    <source>
        <dbReference type="SAM" id="Phobius"/>
    </source>
</evidence>
<keyword evidence="4" id="KW-1185">Reference proteome</keyword>
<keyword evidence="2" id="KW-1133">Transmembrane helix</keyword>
<feature type="region of interest" description="Disordered" evidence="1">
    <location>
        <begin position="902"/>
        <end position="930"/>
    </location>
</feature>
<protein>
    <submittedName>
        <fullName evidence="3">Uncharacterized protein</fullName>
    </submittedName>
</protein>
<feature type="region of interest" description="Disordered" evidence="1">
    <location>
        <begin position="664"/>
        <end position="694"/>
    </location>
</feature>
<feature type="region of interest" description="Disordered" evidence="1">
    <location>
        <begin position="1249"/>
        <end position="1275"/>
    </location>
</feature>
<dbReference type="EMBL" id="CM017324">
    <property type="protein sequence ID" value="KAE8039223.1"/>
    <property type="molecule type" value="Genomic_DNA"/>
</dbReference>